<organism evidence="4">
    <name type="scientific">marine metagenome</name>
    <dbReference type="NCBI Taxonomy" id="408172"/>
    <lineage>
        <taxon>unclassified sequences</taxon>
        <taxon>metagenomes</taxon>
        <taxon>ecological metagenomes</taxon>
    </lineage>
</organism>
<dbReference type="InterPro" id="IPR015424">
    <property type="entry name" value="PyrdxlP-dep_Trfase"/>
</dbReference>
<dbReference type="GO" id="GO:0008483">
    <property type="term" value="F:transaminase activity"/>
    <property type="evidence" value="ECO:0007669"/>
    <property type="project" value="UniProtKB-KW"/>
</dbReference>
<dbReference type="PANTHER" id="PTHR43643">
    <property type="entry name" value="HISTIDINOL-PHOSPHATE AMINOTRANSFERASE 2"/>
    <property type="match status" value="1"/>
</dbReference>
<proteinExistence type="predicted"/>
<name>A0A382WYV3_9ZZZZ</name>
<dbReference type="Gene3D" id="3.90.1150.10">
    <property type="entry name" value="Aspartate Aminotransferase, domain 1"/>
    <property type="match status" value="1"/>
</dbReference>
<keyword evidence="1" id="KW-0032">Aminotransferase</keyword>
<dbReference type="AlphaFoldDB" id="A0A382WYV3"/>
<protein>
    <submittedName>
        <fullName evidence="4">Uncharacterized protein</fullName>
    </submittedName>
</protein>
<evidence type="ECO:0000256" key="2">
    <source>
        <dbReference type="ARBA" id="ARBA00022679"/>
    </source>
</evidence>
<dbReference type="EMBL" id="UINC01163680">
    <property type="protein sequence ID" value="SVD64116.1"/>
    <property type="molecule type" value="Genomic_DNA"/>
</dbReference>
<reference evidence="4" key="1">
    <citation type="submission" date="2018-05" db="EMBL/GenBank/DDBJ databases">
        <authorList>
            <person name="Lanie J.A."/>
            <person name="Ng W.-L."/>
            <person name="Kazmierczak K.M."/>
            <person name="Andrzejewski T.M."/>
            <person name="Davidsen T.M."/>
            <person name="Wayne K.J."/>
            <person name="Tettelin H."/>
            <person name="Glass J.I."/>
            <person name="Rusch D."/>
            <person name="Podicherti R."/>
            <person name="Tsui H.-C.T."/>
            <person name="Winkler M.E."/>
        </authorList>
    </citation>
    <scope>NUCLEOTIDE SEQUENCE</scope>
</reference>
<keyword evidence="2" id="KW-0808">Transferase</keyword>
<keyword evidence="3" id="KW-0663">Pyridoxal phosphate</keyword>
<dbReference type="SUPFAM" id="SSF53383">
    <property type="entry name" value="PLP-dependent transferases"/>
    <property type="match status" value="1"/>
</dbReference>
<sequence length="126" mass="13732">MSLSDKLNPALNTLPVYQPGRPIEEVARELGLERDEVIKVASNENPLGPSPLAVEAMKTAIGQSHLYPDGNAFYLKNKLAAKLDIEPRNLILGNGSNEIIEFVSHVLLGSGDEIVVSQYCFAIYPL</sequence>
<dbReference type="Gene3D" id="3.40.640.10">
    <property type="entry name" value="Type I PLP-dependent aspartate aminotransferase-like (Major domain)"/>
    <property type="match status" value="1"/>
</dbReference>
<evidence type="ECO:0000313" key="4">
    <source>
        <dbReference type="EMBL" id="SVD64116.1"/>
    </source>
</evidence>
<evidence type="ECO:0000256" key="3">
    <source>
        <dbReference type="ARBA" id="ARBA00022898"/>
    </source>
</evidence>
<evidence type="ECO:0000256" key="1">
    <source>
        <dbReference type="ARBA" id="ARBA00022576"/>
    </source>
</evidence>
<dbReference type="InterPro" id="IPR015421">
    <property type="entry name" value="PyrdxlP-dep_Trfase_major"/>
</dbReference>
<dbReference type="InterPro" id="IPR015422">
    <property type="entry name" value="PyrdxlP-dep_Trfase_small"/>
</dbReference>
<dbReference type="InterPro" id="IPR050106">
    <property type="entry name" value="HistidinolP_aminotransfase"/>
</dbReference>
<feature type="non-terminal residue" evidence="4">
    <location>
        <position position="126"/>
    </location>
</feature>
<gene>
    <name evidence="4" type="ORF">METZ01_LOCUS416970</name>
</gene>
<dbReference type="PANTHER" id="PTHR43643:SF3">
    <property type="entry name" value="HISTIDINOL-PHOSPHATE AMINOTRANSFERASE"/>
    <property type="match status" value="1"/>
</dbReference>
<accession>A0A382WYV3</accession>